<dbReference type="eggNOG" id="COG1389">
    <property type="taxonomic scope" value="Bacteria"/>
</dbReference>
<reference evidence="1 2" key="1">
    <citation type="journal article" date="2011" name="Mol. Biol. Evol.">
        <title>Comparative genomic analysis of fruiting body formation in Myxococcales.</title>
        <authorList>
            <person name="Huntley S."/>
            <person name="Hamann N."/>
            <person name="Wegener-Feldbrugge S."/>
            <person name="Treuner-Lange A."/>
            <person name="Kube M."/>
            <person name="Reinhardt R."/>
            <person name="Klages S."/>
            <person name="Muller R."/>
            <person name="Ronning C.M."/>
            <person name="Nierman W.C."/>
            <person name="Sogaard-Andersen L."/>
        </authorList>
    </citation>
    <scope>NUCLEOTIDE SEQUENCE [LARGE SCALE GENOMIC DNA]</scope>
    <source>
        <strain evidence="1 2">DW4/3-1</strain>
    </source>
</reference>
<name>E3FVW7_STIAD</name>
<proteinExistence type="predicted"/>
<keyword evidence="2" id="KW-1185">Reference proteome</keyword>
<dbReference type="HOGENOM" id="CLU_553111_0_0_7"/>
<dbReference type="InterPro" id="IPR036890">
    <property type="entry name" value="HATPase_C_sf"/>
</dbReference>
<dbReference type="SUPFAM" id="SSF55874">
    <property type="entry name" value="ATPase domain of HSP90 chaperone/DNA topoisomerase II/histidine kinase"/>
    <property type="match status" value="1"/>
</dbReference>
<organism evidence="1 2">
    <name type="scientific">Stigmatella aurantiaca (strain DW4/3-1)</name>
    <dbReference type="NCBI Taxonomy" id="378806"/>
    <lineage>
        <taxon>Bacteria</taxon>
        <taxon>Pseudomonadati</taxon>
        <taxon>Myxococcota</taxon>
        <taxon>Myxococcia</taxon>
        <taxon>Myxococcales</taxon>
        <taxon>Cystobacterineae</taxon>
        <taxon>Archangiaceae</taxon>
        <taxon>Stigmatella</taxon>
    </lineage>
</organism>
<dbReference type="STRING" id="378806.STAUR_5745"/>
<accession>E3FVW7</accession>
<evidence type="ECO:0000313" key="2">
    <source>
        <dbReference type="Proteomes" id="UP000001351"/>
    </source>
</evidence>
<dbReference type="AlphaFoldDB" id="E3FVW7"/>
<evidence type="ECO:0000313" key="1">
    <source>
        <dbReference type="EMBL" id="ADO73507.1"/>
    </source>
</evidence>
<dbReference type="EMBL" id="CP002271">
    <property type="protein sequence ID" value="ADO73507.1"/>
    <property type="molecule type" value="Genomic_DNA"/>
</dbReference>
<dbReference type="KEGG" id="sur:STAUR_5745"/>
<sequence length="493" mass="55527">MRSRVPGTGRPVMSQGRNGRSEWFELSEEGWRRSNRARPLGQLVREALQNAFDQRARRVKVRLAEDEVRIEDDAPAGLARDEFAFTVFLGEKDTPPTWRGRKGRGLKEMIAASDRAEVETVGRTLVFDSTGRHVKPNSRQVGTCLRLFRRTSASEREAALQLLRLTIPPPHVELVINGRTVRPPRAKDSLEDCPLETVELHRGVERYAERATRVDLYFPRPGETPHLFELGLPVEPHHLPWHVDVQQRIPLAAERDAARDAYKRTLAAILLESMAPGLSRQELSGAWVTEVLAHFTLGQEALEAYVAKVLPARAVLSVGSRVDDRARQLGAKVVDLRGMPLSALEQLETLVESADAYVERMEGPPRDVLVQPGARAERFTGLVRCLSRELTGREVGVEFFERKVRDPSARVDAEYDRERRILRVNMRGQVRLDDPLEPGTLGIILHELAHEVGEEHDFAFIRQLEDFAGRALRCLVDQPGLLAPYASPKRRAG</sequence>
<dbReference type="Proteomes" id="UP000001351">
    <property type="component" value="Chromosome"/>
</dbReference>
<gene>
    <name evidence="1" type="ordered locus">STAUR_5745</name>
</gene>
<protein>
    <submittedName>
        <fullName evidence="1">Conserved uncharacterized protein</fullName>
    </submittedName>
</protein>